<keyword evidence="3" id="KW-0732">Signal</keyword>
<dbReference type="PROSITE" id="PS51257">
    <property type="entry name" value="PROKAR_LIPOPROTEIN"/>
    <property type="match status" value="1"/>
</dbReference>
<dbReference type="SMART" id="SM00854">
    <property type="entry name" value="PGA_cap"/>
    <property type="match status" value="1"/>
</dbReference>
<organism evidence="5 6">
    <name type="scientific">Streptomyces fimbriatus</name>
    <dbReference type="NCBI Taxonomy" id="68197"/>
    <lineage>
        <taxon>Bacteria</taxon>
        <taxon>Bacillati</taxon>
        <taxon>Actinomycetota</taxon>
        <taxon>Actinomycetes</taxon>
        <taxon>Kitasatosporales</taxon>
        <taxon>Streptomycetaceae</taxon>
        <taxon>Streptomyces</taxon>
    </lineage>
</organism>
<feature type="region of interest" description="Disordered" evidence="2">
    <location>
        <begin position="376"/>
        <end position="395"/>
    </location>
</feature>
<evidence type="ECO:0000313" key="5">
    <source>
        <dbReference type="EMBL" id="MFC5223729.1"/>
    </source>
</evidence>
<dbReference type="SUPFAM" id="SSF56300">
    <property type="entry name" value="Metallo-dependent phosphatases"/>
    <property type="match status" value="1"/>
</dbReference>
<reference evidence="6" key="1">
    <citation type="journal article" date="2019" name="Int. J. Syst. Evol. Microbiol.">
        <title>The Global Catalogue of Microorganisms (GCM) 10K type strain sequencing project: providing services to taxonomists for standard genome sequencing and annotation.</title>
        <authorList>
            <consortium name="The Broad Institute Genomics Platform"/>
            <consortium name="The Broad Institute Genome Sequencing Center for Infectious Disease"/>
            <person name="Wu L."/>
            <person name="Ma J."/>
        </authorList>
    </citation>
    <scope>NUCLEOTIDE SEQUENCE [LARGE SCALE GENOMIC DNA]</scope>
    <source>
        <strain evidence="6">CCM 8479</strain>
    </source>
</reference>
<dbReference type="PANTHER" id="PTHR33393:SF13">
    <property type="entry name" value="PGA BIOSYNTHESIS PROTEIN CAPA"/>
    <property type="match status" value="1"/>
</dbReference>
<proteinExistence type="inferred from homology"/>
<feature type="domain" description="Capsule synthesis protein CapA" evidence="4">
    <location>
        <begin position="35"/>
        <end position="285"/>
    </location>
</feature>
<dbReference type="Proteomes" id="UP001596156">
    <property type="component" value="Unassembled WGS sequence"/>
</dbReference>
<evidence type="ECO:0000256" key="2">
    <source>
        <dbReference type="SAM" id="MobiDB-lite"/>
    </source>
</evidence>
<dbReference type="InterPro" id="IPR029052">
    <property type="entry name" value="Metallo-depent_PP-like"/>
</dbReference>
<dbReference type="Gene3D" id="3.60.21.10">
    <property type="match status" value="1"/>
</dbReference>
<dbReference type="EMBL" id="JBHSKL010000004">
    <property type="protein sequence ID" value="MFC5223729.1"/>
    <property type="molecule type" value="Genomic_DNA"/>
</dbReference>
<evidence type="ECO:0000256" key="3">
    <source>
        <dbReference type="SAM" id="SignalP"/>
    </source>
</evidence>
<dbReference type="Pfam" id="PF09587">
    <property type="entry name" value="PGA_cap"/>
    <property type="match status" value="1"/>
</dbReference>
<evidence type="ECO:0000313" key="6">
    <source>
        <dbReference type="Proteomes" id="UP001596156"/>
    </source>
</evidence>
<comment type="caution">
    <text evidence="5">The sequence shown here is derived from an EMBL/GenBank/DDBJ whole genome shotgun (WGS) entry which is preliminary data.</text>
</comment>
<evidence type="ECO:0000256" key="1">
    <source>
        <dbReference type="ARBA" id="ARBA00005662"/>
    </source>
</evidence>
<dbReference type="RefSeq" id="WP_344645664.1">
    <property type="nucleotide sequence ID" value="NZ_BAAASS010000018.1"/>
</dbReference>
<evidence type="ECO:0000259" key="4">
    <source>
        <dbReference type="SMART" id="SM00854"/>
    </source>
</evidence>
<feature type="signal peptide" evidence="3">
    <location>
        <begin position="1"/>
        <end position="21"/>
    </location>
</feature>
<keyword evidence="6" id="KW-1185">Reference proteome</keyword>
<comment type="similarity">
    <text evidence="1">Belongs to the CapA family.</text>
</comment>
<dbReference type="InterPro" id="IPR052169">
    <property type="entry name" value="CW_Biosynth-Accessory"/>
</dbReference>
<feature type="chain" id="PRO_5047500613" evidence="3">
    <location>
        <begin position="22"/>
        <end position="395"/>
    </location>
</feature>
<dbReference type="CDD" id="cd07381">
    <property type="entry name" value="MPP_CapA"/>
    <property type="match status" value="1"/>
</dbReference>
<dbReference type="PANTHER" id="PTHR33393">
    <property type="entry name" value="POLYGLUTAMINE SYNTHESIS ACCESSORY PROTEIN RV0574C-RELATED"/>
    <property type="match status" value="1"/>
</dbReference>
<name>A0ABW0D0B8_STRFI</name>
<sequence length="395" mass="42770">MGRVVATLAAFAGLTAGCASAPAEPQVKPGGRAFTVAAAGDVLIHPELVEQAAEDAEKTGEGEAGLDFGPLFAGVKPVISKADLAICHMETPVGKPEGPFQGYPEFLVPPQVLTALKDVGYDTCSTASNHTFDHGMKGVRRTLDVMDEVGLGHTGSARSAEEAEKINIREVNGVKVAHLSYSWESFLNPTPEKQRWAFNRLSTEEIKKAETRARDQGAEVVILSAHWGLEHYNEPSVPQLQLAQRLTEETGVDLVIGHHAHVVQPIQKVNGTWIAYSLGNQVARHSSPKGTTEEGAIGWFEFRETTEGWDVTARYRTTLVDIPPEAEPGEEVPEGAVVDHRLVDVQQAIDEPGDLSEERLARYRLAADRTRGFLYNRGAPGGDGLKQLSLDEDES</sequence>
<dbReference type="InterPro" id="IPR019079">
    <property type="entry name" value="Capsule_synth_CapA"/>
</dbReference>
<gene>
    <name evidence="5" type="ORF">ACFPN6_03735</name>
</gene>
<protein>
    <submittedName>
        <fullName evidence="5">CapA family protein</fullName>
    </submittedName>
</protein>
<accession>A0ABW0D0B8</accession>